<evidence type="ECO:0000313" key="3">
    <source>
        <dbReference type="Proteomes" id="UP001595807"/>
    </source>
</evidence>
<protein>
    <submittedName>
        <fullName evidence="2">DUF1722 domain-containing protein</fullName>
    </submittedName>
</protein>
<sequence>MTGAQETWAYHKYWVMGHSQAHYNALRLLFKGDAWSAEKESELHRLLAEAGTIAPTGATQRTAFQHMWGYFKKIANEEEREAYKEMIADEASYADLTEFLVQMITNYQPKYLVNSKFYEDEGF</sequence>
<dbReference type="Proteomes" id="UP001595807">
    <property type="component" value="Unassembled WGS sequence"/>
</dbReference>
<evidence type="ECO:0000313" key="2">
    <source>
        <dbReference type="EMBL" id="MFC3927099.1"/>
    </source>
</evidence>
<dbReference type="InterPro" id="IPR013560">
    <property type="entry name" value="DUF1722"/>
</dbReference>
<name>A0ABV8CT32_9STRE</name>
<keyword evidence="3" id="KW-1185">Reference proteome</keyword>
<comment type="caution">
    <text evidence="2">The sequence shown here is derived from an EMBL/GenBank/DDBJ whole genome shotgun (WGS) entry which is preliminary data.</text>
</comment>
<proteinExistence type="predicted"/>
<dbReference type="EMBL" id="JBHRZV010000002">
    <property type="protein sequence ID" value="MFC3927099.1"/>
    <property type="molecule type" value="Genomic_DNA"/>
</dbReference>
<accession>A0ABV8CT32</accession>
<feature type="domain" description="DUF1722" evidence="1">
    <location>
        <begin position="12"/>
        <end position="118"/>
    </location>
</feature>
<gene>
    <name evidence="2" type="ORF">ACFORF_00430</name>
</gene>
<reference evidence="3" key="1">
    <citation type="journal article" date="2019" name="Int. J. Syst. Evol. Microbiol.">
        <title>The Global Catalogue of Microorganisms (GCM) 10K type strain sequencing project: providing services to taxonomists for standard genome sequencing and annotation.</title>
        <authorList>
            <consortium name="The Broad Institute Genomics Platform"/>
            <consortium name="The Broad Institute Genome Sequencing Center for Infectious Disease"/>
            <person name="Wu L."/>
            <person name="Ma J."/>
        </authorList>
    </citation>
    <scope>NUCLEOTIDE SEQUENCE [LARGE SCALE GENOMIC DNA]</scope>
    <source>
        <strain evidence="3">CCUG 67170</strain>
    </source>
</reference>
<organism evidence="2 3">
    <name type="scientific">Streptococcus caprae</name>
    <dbReference type="NCBI Taxonomy" id="1640501"/>
    <lineage>
        <taxon>Bacteria</taxon>
        <taxon>Bacillati</taxon>
        <taxon>Bacillota</taxon>
        <taxon>Bacilli</taxon>
        <taxon>Lactobacillales</taxon>
        <taxon>Streptococcaceae</taxon>
        <taxon>Streptococcus</taxon>
    </lineage>
</organism>
<evidence type="ECO:0000259" key="1">
    <source>
        <dbReference type="Pfam" id="PF08349"/>
    </source>
</evidence>
<dbReference type="RefSeq" id="WP_380424236.1">
    <property type="nucleotide sequence ID" value="NZ_JBHRZV010000002.1"/>
</dbReference>
<dbReference type="Pfam" id="PF08349">
    <property type="entry name" value="DUF1722"/>
    <property type="match status" value="1"/>
</dbReference>